<dbReference type="Proteomes" id="UP000799324">
    <property type="component" value="Unassembled WGS sequence"/>
</dbReference>
<keyword evidence="8" id="KW-1185">Reference proteome</keyword>
<evidence type="ECO:0000256" key="5">
    <source>
        <dbReference type="ARBA" id="ARBA00023136"/>
    </source>
</evidence>
<dbReference type="AlphaFoldDB" id="A0A6A6SZP7"/>
<dbReference type="Pfam" id="PF11779">
    <property type="entry name" value="SPT_ssu-like"/>
    <property type="match status" value="1"/>
</dbReference>
<evidence type="ECO:0000256" key="3">
    <source>
        <dbReference type="ARBA" id="ARBA00022824"/>
    </source>
</evidence>
<evidence type="ECO:0000256" key="6">
    <source>
        <dbReference type="SAM" id="Phobius"/>
    </source>
</evidence>
<keyword evidence="5 6" id="KW-0472">Membrane</keyword>
<dbReference type="GO" id="GO:0005789">
    <property type="term" value="C:endoplasmic reticulum membrane"/>
    <property type="evidence" value="ECO:0007669"/>
    <property type="project" value="UniProtKB-SubCell"/>
</dbReference>
<feature type="transmembrane region" description="Helical" evidence="6">
    <location>
        <begin position="57"/>
        <end position="78"/>
    </location>
</feature>
<keyword evidence="3" id="KW-0256">Endoplasmic reticulum</keyword>
<proteinExistence type="predicted"/>
<keyword evidence="2 6" id="KW-0812">Transmembrane</keyword>
<keyword evidence="4 6" id="KW-1133">Transmembrane helix</keyword>
<evidence type="ECO:0000256" key="1">
    <source>
        <dbReference type="ARBA" id="ARBA00004477"/>
    </source>
</evidence>
<evidence type="ECO:0000256" key="4">
    <source>
        <dbReference type="ARBA" id="ARBA00022989"/>
    </source>
</evidence>
<dbReference type="EMBL" id="MU004402">
    <property type="protein sequence ID" value="KAF2652431.1"/>
    <property type="molecule type" value="Genomic_DNA"/>
</dbReference>
<comment type="subcellular location">
    <subcellularLocation>
        <location evidence="1">Endoplasmic reticulum membrane</location>
        <topology evidence="1">Multi-pass membrane protein</topology>
    </subcellularLocation>
</comment>
<evidence type="ECO:0000256" key="2">
    <source>
        <dbReference type="ARBA" id="ARBA00022692"/>
    </source>
</evidence>
<dbReference type="OrthoDB" id="202672at2759"/>
<accession>A0A6A6SZP7</accession>
<organism evidence="7 8">
    <name type="scientific">Lophiostoma macrostomum CBS 122681</name>
    <dbReference type="NCBI Taxonomy" id="1314788"/>
    <lineage>
        <taxon>Eukaryota</taxon>
        <taxon>Fungi</taxon>
        <taxon>Dikarya</taxon>
        <taxon>Ascomycota</taxon>
        <taxon>Pezizomycotina</taxon>
        <taxon>Dothideomycetes</taxon>
        <taxon>Pleosporomycetidae</taxon>
        <taxon>Pleosporales</taxon>
        <taxon>Lophiostomataceae</taxon>
        <taxon>Lophiostoma</taxon>
    </lineage>
</organism>
<reference evidence="7" key="1">
    <citation type="journal article" date="2020" name="Stud. Mycol.">
        <title>101 Dothideomycetes genomes: a test case for predicting lifestyles and emergence of pathogens.</title>
        <authorList>
            <person name="Haridas S."/>
            <person name="Albert R."/>
            <person name="Binder M."/>
            <person name="Bloem J."/>
            <person name="Labutti K."/>
            <person name="Salamov A."/>
            <person name="Andreopoulos B."/>
            <person name="Baker S."/>
            <person name="Barry K."/>
            <person name="Bills G."/>
            <person name="Bluhm B."/>
            <person name="Cannon C."/>
            <person name="Castanera R."/>
            <person name="Culley D."/>
            <person name="Daum C."/>
            <person name="Ezra D."/>
            <person name="Gonzalez J."/>
            <person name="Henrissat B."/>
            <person name="Kuo A."/>
            <person name="Liang C."/>
            <person name="Lipzen A."/>
            <person name="Lutzoni F."/>
            <person name="Magnuson J."/>
            <person name="Mondo S."/>
            <person name="Nolan M."/>
            <person name="Ohm R."/>
            <person name="Pangilinan J."/>
            <person name="Park H.-J."/>
            <person name="Ramirez L."/>
            <person name="Alfaro M."/>
            <person name="Sun H."/>
            <person name="Tritt A."/>
            <person name="Yoshinaga Y."/>
            <person name="Zwiers L.-H."/>
            <person name="Turgeon B."/>
            <person name="Goodwin S."/>
            <person name="Spatafora J."/>
            <person name="Crous P."/>
            <person name="Grigoriev I."/>
        </authorList>
    </citation>
    <scope>NUCLEOTIDE SEQUENCE</scope>
    <source>
        <strain evidence="7">CBS 122681</strain>
    </source>
</reference>
<sequence length="138" mass="15241">MILDSASVSTIVLLLAASLLILATMLYPSSLLRWLQRKRYQYEVTFSLYMLTGTEKFIFNSVLFLLLSLFIIAASLYLPEHIVLIANRMFYYFSGDEQTLTTATATANKAAQQVLSTSLLGRQGGGALAGPGRAYMEV</sequence>
<gene>
    <name evidence="7" type="ORF">K491DRAFT_695598</name>
</gene>
<protein>
    <submittedName>
        <fullName evidence="7">Uncharacterized protein</fullName>
    </submittedName>
</protein>
<name>A0A6A6SZP7_9PLEO</name>
<evidence type="ECO:0000313" key="8">
    <source>
        <dbReference type="Proteomes" id="UP000799324"/>
    </source>
</evidence>
<dbReference type="InterPro" id="IPR024512">
    <property type="entry name" value="Ser_palmitoyltrfase_ssu-like"/>
</dbReference>
<evidence type="ECO:0000313" key="7">
    <source>
        <dbReference type="EMBL" id="KAF2652431.1"/>
    </source>
</evidence>
<feature type="transmembrane region" description="Helical" evidence="6">
    <location>
        <begin position="6"/>
        <end position="27"/>
    </location>
</feature>